<feature type="region of interest" description="Disordered" evidence="1">
    <location>
        <begin position="214"/>
        <end position="303"/>
    </location>
</feature>
<accession>A0A0G2EE29</accession>
<dbReference type="GeneID" id="92005903"/>
<evidence type="ECO:0000313" key="4">
    <source>
        <dbReference type="Proteomes" id="UP000034182"/>
    </source>
</evidence>
<dbReference type="AlphaFoldDB" id="A0A0G2EE29"/>
<feature type="compositionally biased region" description="Basic and acidic residues" evidence="1">
    <location>
        <begin position="227"/>
        <end position="256"/>
    </location>
</feature>
<dbReference type="EMBL" id="LAQI01000098">
    <property type="protein sequence ID" value="KKY20729.1"/>
    <property type="molecule type" value="Genomic_DNA"/>
</dbReference>
<evidence type="ECO:0000313" key="3">
    <source>
        <dbReference type="EMBL" id="KKY20729.1"/>
    </source>
</evidence>
<dbReference type="PANTHER" id="PTHR35519:SF2">
    <property type="entry name" value="PH DOMAIN PROTEIN"/>
    <property type="match status" value="1"/>
</dbReference>
<dbReference type="Proteomes" id="UP000034182">
    <property type="component" value="Unassembled WGS sequence"/>
</dbReference>
<dbReference type="PANTHER" id="PTHR35519">
    <property type="entry name" value="MEMBRANE PROTEINS"/>
    <property type="match status" value="1"/>
</dbReference>
<comment type="caution">
    <text evidence="3">The sequence shown here is derived from an EMBL/GenBank/DDBJ whole genome shotgun (WGS) entry which is preliminary data.</text>
</comment>
<reference evidence="2 5" key="3">
    <citation type="submission" date="2024-02" db="EMBL/GenBank/DDBJ databases">
        <title>De novo assembly and annotation of 12 fungi associated with fruit tree decline syndrome in Ontario, Canada.</title>
        <authorList>
            <person name="Sulman M."/>
            <person name="Ellouze W."/>
            <person name="Ilyukhin E."/>
        </authorList>
    </citation>
    <scope>NUCLEOTIDE SEQUENCE [LARGE SCALE GENOMIC DNA]</scope>
    <source>
        <strain evidence="2 5">FDS-637</strain>
    </source>
</reference>
<dbReference type="EMBL" id="JAJVCZ030000002">
    <property type="protein sequence ID" value="KAL0262844.1"/>
    <property type="molecule type" value="Genomic_DNA"/>
</dbReference>
<reference evidence="3 4" key="2">
    <citation type="submission" date="2015-05" db="EMBL/GenBank/DDBJ databases">
        <title>Distinctive expansion of gene families associated with plant cell wall degradation and secondary metabolism in the genomes of grapevine trunk pathogens.</title>
        <authorList>
            <person name="Lawrence D.P."/>
            <person name="Travadon R."/>
            <person name="Rolshausen P.E."/>
            <person name="Baumgartner K."/>
        </authorList>
    </citation>
    <scope>NUCLEOTIDE SEQUENCE [LARGE SCALE GENOMIC DNA]</scope>
    <source>
        <strain evidence="3">DS831</strain>
    </source>
</reference>
<reference evidence="3 4" key="1">
    <citation type="submission" date="2015-03" db="EMBL/GenBank/DDBJ databases">
        <authorList>
            <person name="Morales-Cruz A."/>
            <person name="Amrine K.C."/>
            <person name="Cantu D."/>
        </authorList>
    </citation>
    <scope>NUCLEOTIDE SEQUENCE [LARGE SCALE GENOMIC DNA]</scope>
    <source>
        <strain evidence="3">DS831</strain>
    </source>
</reference>
<feature type="compositionally biased region" description="Basic and acidic residues" evidence="1">
    <location>
        <begin position="270"/>
        <end position="303"/>
    </location>
</feature>
<name>A0A0G2EE29_9PEZI</name>
<sequence length="303" mass="35049">MAAVVGKYAAKKMLGKQMDKYKDKDVTPYDPYYELVPKDPRKPNGKMKKVKKQIPDYIPEHDAIVLAKARQRAYWLDCALFSLFGQRFGWSSVIGLVPAAGDAADSALALMLYWRMTQVECNLGLATHLHMLINIAFDFVIGFVPLLGDLMDAMYKANSKNVRLLEQRLDEIYKPKESKKQRNRRSMLDAYTPAGTVLEEFSDSENDHVLQRLAQYDEEGRPINGDGVHDRYEPRRPEQARHSHERRGGYAPDRHPSHAKKPSRGWFGGSRREREPDLETGVERGVERGEKREYRRDDRRDRR</sequence>
<dbReference type="RefSeq" id="XP_066635873.1">
    <property type="nucleotide sequence ID" value="XM_066773306.1"/>
</dbReference>
<proteinExistence type="predicted"/>
<dbReference type="InterPro" id="IPR025187">
    <property type="entry name" value="DUF4112"/>
</dbReference>
<evidence type="ECO:0000313" key="5">
    <source>
        <dbReference type="Proteomes" id="UP001430584"/>
    </source>
</evidence>
<gene>
    <name evidence="2" type="ORF">SLS55_001818</name>
    <name evidence="3" type="ORF">UCDDS831_g04505</name>
</gene>
<keyword evidence="5" id="KW-1185">Reference proteome</keyword>
<evidence type="ECO:0000313" key="2">
    <source>
        <dbReference type="EMBL" id="KAL0262844.1"/>
    </source>
</evidence>
<evidence type="ECO:0000256" key="1">
    <source>
        <dbReference type="SAM" id="MobiDB-lite"/>
    </source>
</evidence>
<organism evidence="3 4">
    <name type="scientific">Diplodia seriata</name>
    <dbReference type="NCBI Taxonomy" id="420778"/>
    <lineage>
        <taxon>Eukaryota</taxon>
        <taxon>Fungi</taxon>
        <taxon>Dikarya</taxon>
        <taxon>Ascomycota</taxon>
        <taxon>Pezizomycotina</taxon>
        <taxon>Dothideomycetes</taxon>
        <taxon>Dothideomycetes incertae sedis</taxon>
        <taxon>Botryosphaeriales</taxon>
        <taxon>Botryosphaeriaceae</taxon>
        <taxon>Diplodia</taxon>
    </lineage>
</organism>
<protein>
    <submittedName>
        <fullName evidence="3">Putative ph domain-containing protein</fullName>
    </submittedName>
</protein>
<dbReference type="Proteomes" id="UP001430584">
    <property type="component" value="Unassembled WGS sequence"/>
</dbReference>
<dbReference type="Pfam" id="PF13430">
    <property type="entry name" value="DUF4112"/>
    <property type="match status" value="1"/>
</dbReference>